<accession>A0ABQ2YII7</accession>
<dbReference type="Pfam" id="PF00126">
    <property type="entry name" value="HTH_1"/>
    <property type="match status" value="1"/>
</dbReference>
<feature type="domain" description="HTH lysR-type" evidence="5">
    <location>
        <begin position="9"/>
        <end position="66"/>
    </location>
</feature>
<evidence type="ECO:0000313" key="6">
    <source>
        <dbReference type="EMBL" id="GGX84765.1"/>
    </source>
</evidence>
<protein>
    <submittedName>
        <fullName evidence="6">LysR family transcriptional regulator</fullName>
    </submittedName>
</protein>
<keyword evidence="4" id="KW-0804">Transcription</keyword>
<dbReference type="SUPFAM" id="SSF53850">
    <property type="entry name" value="Periplasmic binding protein-like II"/>
    <property type="match status" value="1"/>
</dbReference>
<dbReference type="PANTHER" id="PTHR30579:SF7">
    <property type="entry name" value="HTH-TYPE TRANSCRIPTIONAL REGULATOR LRHA-RELATED"/>
    <property type="match status" value="1"/>
</dbReference>
<dbReference type="PROSITE" id="PS50931">
    <property type="entry name" value="HTH_LYSR"/>
    <property type="match status" value="1"/>
</dbReference>
<dbReference type="EMBL" id="BMXS01000003">
    <property type="protein sequence ID" value="GGX84765.1"/>
    <property type="molecule type" value="Genomic_DNA"/>
</dbReference>
<dbReference type="InterPro" id="IPR036390">
    <property type="entry name" value="WH_DNA-bd_sf"/>
</dbReference>
<organism evidence="6 7">
    <name type="scientific">Litchfieldella qijiaojingensis</name>
    <dbReference type="NCBI Taxonomy" id="980347"/>
    <lineage>
        <taxon>Bacteria</taxon>
        <taxon>Pseudomonadati</taxon>
        <taxon>Pseudomonadota</taxon>
        <taxon>Gammaproteobacteria</taxon>
        <taxon>Oceanospirillales</taxon>
        <taxon>Halomonadaceae</taxon>
        <taxon>Litchfieldella</taxon>
    </lineage>
</organism>
<dbReference type="PANTHER" id="PTHR30579">
    <property type="entry name" value="TRANSCRIPTIONAL REGULATOR"/>
    <property type="match status" value="1"/>
</dbReference>
<comment type="caution">
    <text evidence="6">The sequence shown here is derived from an EMBL/GenBank/DDBJ whole genome shotgun (WGS) entry which is preliminary data.</text>
</comment>
<reference evidence="7" key="1">
    <citation type="journal article" date="2019" name="Int. J. Syst. Evol. Microbiol.">
        <title>The Global Catalogue of Microorganisms (GCM) 10K type strain sequencing project: providing services to taxonomists for standard genome sequencing and annotation.</title>
        <authorList>
            <consortium name="The Broad Institute Genomics Platform"/>
            <consortium name="The Broad Institute Genome Sequencing Center for Infectious Disease"/>
            <person name="Wu L."/>
            <person name="Ma J."/>
        </authorList>
    </citation>
    <scope>NUCLEOTIDE SEQUENCE [LARGE SCALE GENOMIC DNA]</scope>
    <source>
        <strain evidence="7">KCTC 22228</strain>
    </source>
</reference>
<sequence>MAEVQASALDLELLRSFQVAAQLGSLAAAAEQRHRTISAISMQIKRLEEVLGSRLLERGPRGVTLTATGEALLQESRELLRLHDGMLSRFTGRGLGGKVRLGLPEDYARELLVDVLPEFMAHHPDVLLEAVTATSGELARQLTRSQLTLAVVLDRPHPLPGGEALWQTSPVWAGPRVGRLTERASVPLALHEVDCPYRELAIEALEAAGTAWHAVFTSTSIHAVEKAVEAGLAISVIDRQRLTPAMREIGRDEGLPPLRTCEARLHFGRRIEEASRPAVEALATLLRERLRECGPWRAASRPV</sequence>
<dbReference type="InterPro" id="IPR050176">
    <property type="entry name" value="LTTR"/>
</dbReference>
<dbReference type="RefSeq" id="WP_189466812.1">
    <property type="nucleotide sequence ID" value="NZ_BMXS01000003.1"/>
</dbReference>
<gene>
    <name evidence="6" type="ORF">GCM10007160_10060</name>
</gene>
<evidence type="ECO:0000256" key="1">
    <source>
        <dbReference type="ARBA" id="ARBA00009437"/>
    </source>
</evidence>
<dbReference type="Gene3D" id="3.40.190.10">
    <property type="entry name" value="Periplasmic binding protein-like II"/>
    <property type="match status" value="2"/>
</dbReference>
<keyword evidence="2" id="KW-0805">Transcription regulation</keyword>
<evidence type="ECO:0000256" key="3">
    <source>
        <dbReference type="ARBA" id="ARBA00023125"/>
    </source>
</evidence>
<dbReference type="InterPro" id="IPR005119">
    <property type="entry name" value="LysR_subst-bd"/>
</dbReference>
<keyword evidence="3" id="KW-0238">DNA-binding</keyword>
<evidence type="ECO:0000256" key="4">
    <source>
        <dbReference type="ARBA" id="ARBA00023163"/>
    </source>
</evidence>
<dbReference type="Pfam" id="PF03466">
    <property type="entry name" value="LysR_substrate"/>
    <property type="match status" value="1"/>
</dbReference>
<evidence type="ECO:0000259" key="5">
    <source>
        <dbReference type="PROSITE" id="PS50931"/>
    </source>
</evidence>
<name>A0ABQ2YII7_9GAMM</name>
<dbReference type="InterPro" id="IPR000847">
    <property type="entry name" value="LysR_HTH_N"/>
</dbReference>
<evidence type="ECO:0000313" key="7">
    <source>
        <dbReference type="Proteomes" id="UP000653056"/>
    </source>
</evidence>
<dbReference type="Gene3D" id="1.10.10.10">
    <property type="entry name" value="Winged helix-like DNA-binding domain superfamily/Winged helix DNA-binding domain"/>
    <property type="match status" value="1"/>
</dbReference>
<proteinExistence type="inferred from homology"/>
<comment type="similarity">
    <text evidence="1">Belongs to the LysR transcriptional regulatory family.</text>
</comment>
<keyword evidence="7" id="KW-1185">Reference proteome</keyword>
<dbReference type="SUPFAM" id="SSF46785">
    <property type="entry name" value="Winged helix' DNA-binding domain"/>
    <property type="match status" value="1"/>
</dbReference>
<evidence type="ECO:0000256" key="2">
    <source>
        <dbReference type="ARBA" id="ARBA00023015"/>
    </source>
</evidence>
<dbReference type="InterPro" id="IPR036388">
    <property type="entry name" value="WH-like_DNA-bd_sf"/>
</dbReference>
<dbReference type="Proteomes" id="UP000653056">
    <property type="component" value="Unassembled WGS sequence"/>
</dbReference>